<reference evidence="2" key="1">
    <citation type="submission" date="2019-04" db="EMBL/GenBank/DDBJ databases">
        <title>Evolution of Biomass-Degrading Anaerobic Consortia Revealed by Metagenomics.</title>
        <authorList>
            <person name="Peng X."/>
        </authorList>
    </citation>
    <scope>NUCLEOTIDE SEQUENCE</scope>
    <source>
        <strain evidence="2">SIG14</strain>
    </source>
</reference>
<gene>
    <name evidence="2" type="ORF">E7Z75_01060</name>
</gene>
<dbReference type="Proteomes" id="UP000732619">
    <property type="component" value="Unassembled WGS sequence"/>
</dbReference>
<dbReference type="AlphaFoldDB" id="A0A8T3VM56"/>
<sequence>MDFDKDKFKNVLHFIIYKCGFRNTVGRTVLHKLLYYSDFNHYSEFNQSITNESYIKKERGPVPVHFEMAIEELVEEKKISLGKRRLPCGKIMNRYFSLKGPEMDFKKEELILINKVIKQLSHMNGKQIGEYSLSDMPVRKTEENEIIEYDLVFTRKPKSKDKVFCENKLI</sequence>
<feature type="domain" description="Antitoxin SocA-like Panacea" evidence="1">
    <location>
        <begin position="30"/>
        <end position="133"/>
    </location>
</feature>
<protein>
    <submittedName>
        <fullName evidence="2">DUF4065 domain-containing protein</fullName>
    </submittedName>
</protein>
<proteinExistence type="predicted"/>
<accession>A0A8T3VM56</accession>
<evidence type="ECO:0000313" key="3">
    <source>
        <dbReference type="Proteomes" id="UP000732619"/>
    </source>
</evidence>
<dbReference type="Pfam" id="PF13274">
    <property type="entry name" value="SocA_Panacea"/>
    <property type="match status" value="1"/>
</dbReference>
<evidence type="ECO:0000259" key="1">
    <source>
        <dbReference type="Pfam" id="PF13274"/>
    </source>
</evidence>
<evidence type="ECO:0000313" key="2">
    <source>
        <dbReference type="EMBL" id="MBE6511727.1"/>
    </source>
</evidence>
<comment type="caution">
    <text evidence="2">The sequence shown here is derived from an EMBL/GenBank/DDBJ whole genome shotgun (WGS) entry which is preliminary data.</text>
</comment>
<organism evidence="2 3">
    <name type="scientific">Methanobrevibacter olleyae</name>
    <dbReference type="NCBI Taxonomy" id="294671"/>
    <lineage>
        <taxon>Archaea</taxon>
        <taxon>Methanobacteriati</taxon>
        <taxon>Methanobacteriota</taxon>
        <taxon>Methanomada group</taxon>
        <taxon>Methanobacteria</taxon>
        <taxon>Methanobacteriales</taxon>
        <taxon>Methanobacteriaceae</taxon>
        <taxon>Methanobrevibacter</taxon>
    </lineage>
</organism>
<dbReference type="InterPro" id="IPR025272">
    <property type="entry name" value="SocA_Panacea"/>
</dbReference>
<name>A0A8T3VM56_METOL</name>
<dbReference type="EMBL" id="SUTG01000003">
    <property type="protein sequence ID" value="MBE6511727.1"/>
    <property type="molecule type" value="Genomic_DNA"/>
</dbReference>